<proteinExistence type="inferred from homology"/>
<evidence type="ECO:0000313" key="6">
    <source>
        <dbReference type="EMBL" id="CBH50503.1"/>
    </source>
</evidence>
<accession>A0A3S5YD51</accession>
<gene>
    <name evidence="6" type="ordered locus">REQ_45460</name>
</gene>
<dbReference type="SMART" id="SM00382">
    <property type="entry name" value="AAA"/>
    <property type="match status" value="1"/>
</dbReference>
<organism evidence="6">
    <name type="scientific">Rhodococcus hoagii (strain 103S)</name>
    <name type="common">Rhodococcus equi</name>
    <dbReference type="NCBI Taxonomy" id="685727"/>
    <lineage>
        <taxon>Bacteria</taxon>
        <taxon>Bacillati</taxon>
        <taxon>Actinomycetota</taxon>
        <taxon>Actinomycetes</taxon>
        <taxon>Mycobacteriales</taxon>
        <taxon>Nocardiaceae</taxon>
        <taxon>Prescottella</taxon>
    </lineage>
</organism>
<dbReference type="GO" id="GO:0016887">
    <property type="term" value="F:ATP hydrolysis activity"/>
    <property type="evidence" value="ECO:0007669"/>
    <property type="project" value="InterPro"/>
</dbReference>
<dbReference type="InterPro" id="IPR050319">
    <property type="entry name" value="ABC_transp_ATP-bind"/>
</dbReference>
<dbReference type="SUPFAM" id="SSF52540">
    <property type="entry name" value="P-loop containing nucleoside triphosphate hydrolases"/>
    <property type="match status" value="1"/>
</dbReference>
<dbReference type="RefSeq" id="WP_013417562.1">
    <property type="nucleotide sequence ID" value="NC_014659.1"/>
</dbReference>
<dbReference type="Proteomes" id="UP001154400">
    <property type="component" value="Chromosome"/>
</dbReference>
<evidence type="ECO:0000256" key="4">
    <source>
        <dbReference type="ARBA" id="ARBA00022840"/>
    </source>
</evidence>
<evidence type="ECO:0000259" key="5">
    <source>
        <dbReference type="PROSITE" id="PS50893"/>
    </source>
</evidence>
<evidence type="ECO:0000313" key="7">
    <source>
        <dbReference type="Proteomes" id="UP000006892"/>
    </source>
</evidence>
<protein>
    <submittedName>
        <fullName evidence="6">Oligopeptide/dipeptide ABC transporter ATPase subunit</fullName>
    </submittedName>
</protein>
<sequence>MSLIAEHLRAGHRPDIPVLDDVGIEIPRGRTIGLTGPSGAGKTTLARVCALLHRPWSGRVSVDGVVVSGGAAAPPDTRRAIAMLFQSPRQSTSPRLTLERIVTEPLLIARVPRRERSDVVHAAAARVGLTADLLTRRPHQVSDGQLQRACLARALVQRPRYLICDEMTAMLDPATTAAVVAGLREETRAGLGVLAVSHDHELLGAWADDVVELPVTAAARTP</sequence>
<comment type="similarity">
    <text evidence="1">Belongs to the ABC transporter superfamily.</text>
</comment>
<dbReference type="PANTHER" id="PTHR43776">
    <property type="entry name" value="TRANSPORT ATP-BINDING PROTEIN"/>
    <property type="match status" value="1"/>
</dbReference>
<dbReference type="EMBL" id="FN563149">
    <property type="protein sequence ID" value="CBH50503.1"/>
    <property type="molecule type" value="Genomic_DNA"/>
</dbReference>
<reference evidence="6" key="1">
    <citation type="journal article" date="2010" name="PLoS Genet.">
        <title>The genome of a pathogenic rhodococcus: cooptive virulence underpinned by key gene acquisitions.</title>
        <authorList>
            <person name="Letek M."/>
            <person name="Gonzalez P."/>
            <person name="Macarthur I."/>
            <person name="Rodriguez H."/>
            <person name="Freeman T.C."/>
            <person name="Valero-Rello A."/>
            <person name="Blanco M."/>
            <person name="Buckley T."/>
            <person name="Cherevach I."/>
            <person name="Fahey R."/>
            <person name="Hapeshi A."/>
            <person name="Holdstock J."/>
            <person name="Leadon D."/>
            <person name="Navas J."/>
            <person name="Ocampo A."/>
            <person name="Quail M.A."/>
            <person name="Sanders M."/>
            <person name="Scortti M.M."/>
            <person name="Prescott J.F."/>
            <person name="Fogarty U."/>
            <person name="Meijer W.G."/>
            <person name="Parkhill J."/>
            <person name="Bentley S.D."/>
            <person name="Vazquez-Boland J.A."/>
        </authorList>
    </citation>
    <scope>NUCLEOTIDE SEQUENCE [LARGE SCALE GENOMIC DNA]</scope>
    <source>
        <strain evidence="6 7">103S</strain>
    </source>
</reference>
<evidence type="ECO:0000256" key="1">
    <source>
        <dbReference type="ARBA" id="ARBA00005417"/>
    </source>
</evidence>
<dbReference type="PROSITE" id="PS50893">
    <property type="entry name" value="ABC_TRANSPORTER_2"/>
    <property type="match status" value="1"/>
</dbReference>
<evidence type="ECO:0000256" key="2">
    <source>
        <dbReference type="ARBA" id="ARBA00022448"/>
    </source>
</evidence>
<keyword evidence="4" id="KW-0067">ATP-binding</keyword>
<dbReference type="KEGG" id="req:REQ_45460"/>
<dbReference type="InterPro" id="IPR003593">
    <property type="entry name" value="AAA+_ATPase"/>
</dbReference>
<dbReference type="AlphaFoldDB" id="A0A3S5YD51"/>
<dbReference type="Gene3D" id="3.40.50.300">
    <property type="entry name" value="P-loop containing nucleotide triphosphate hydrolases"/>
    <property type="match status" value="1"/>
</dbReference>
<dbReference type="PANTHER" id="PTHR43776:SF7">
    <property type="entry name" value="D,D-DIPEPTIDE TRANSPORT ATP-BINDING PROTEIN DDPF-RELATED"/>
    <property type="match status" value="1"/>
</dbReference>
<dbReference type="GO" id="GO:0005524">
    <property type="term" value="F:ATP binding"/>
    <property type="evidence" value="ECO:0007669"/>
    <property type="project" value="UniProtKB-KW"/>
</dbReference>
<keyword evidence="2" id="KW-0813">Transport</keyword>
<dbReference type="Pfam" id="PF00005">
    <property type="entry name" value="ABC_tran"/>
    <property type="match status" value="1"/>
</dbReference>
<name>A0A3S5YD51_RHOH1</name>
<dbReference type="GO" id="GO:0055085">
    <property type="term" value="P:transmembrane transport"/>
    <property type="evidence" value="ECO:0007669"/>
    <property type="project" value="UniProtKB-ARBA"/>
</dbReference>
<dbReference type="InterPro" id="IPR027417">
    <property type="entry name" value="P-loop_NTPase"/>
</dbReference>
<evidence type="ECO:0000256" key="3">
    <source>
        <dbReference type="ARBA" id="ARBA00022741"/>
    </source>
</evidence>
<keyword evidence="3" id="KW-0547">Nucleotide-binding</keyword>
<feature type="domain" description="ABC transporter" evidence="5">
    <location>
        <begin position="3"/>
        <end position="222"/>
    </location>
</feature>
<dbReference type="InterPro" id="IPR003439">
    <property type="entry name" value="ABC_transporter-like_ATP-bd"/>
</dbReference>